<protein>
    <submittedName>
        <fullName evidence="1">Uncharacterized protein</fullName>
    </submittedName>
</protein>
<organism evidence="1 2">
    <name type="scientific">Russula earlei</name>
    <dbReference type="NCBI Taxonomy" id="71964"/>
    <lineage>
        <taxon>Eukaryota</taxon>
        <taxon>Fungi</taxon>
        <taxon>Dikarya</taxon>
        <taxon>Basidiomycota</taxon>
        <taxon>Agaricomycotina</taxon>
        <taxon>Agaricomycetes</taxon>
        <taxon>Russulales</taxon>
        <taxon>Russulaceae</taxon>
        <taxon>Russula</taxon>
    </lineage>
</organism>
<evidence type="ECO:0000313" key="2">
    <source>
        <dbReference type="Proteomes" id="UP001207468"/>
    </source>
</evidence>
<accession>A0ACC0UAE5</accession>
<sequence>MLIANPKSSILILILQYLLYTATLAVHKGVGIPYHLNEEANWVTSMLDIKPRSARWSSRTGSSPRWCGSVFQLSLHTRDTHPFTSFKKVMCVLSSSVSLVSFHSISKGVMGKCCRCGGYLECANISEDVIALMYKLVSIGLWPPRAGSKYR</sequence>
<dbReference type="EMBL" id="JAGFNK010000081">
    <property type="protein sequence ID" value="KAI9508685.1"/>
    <property type="molecule type" value="Genomic_DNA"/>
</dbReference>
<proteinExistence type="predicted"/>
<keyword evidence="2" id="KW-1185">Reference proteome</keyword>
<comment type="caution">
    <text evidence="1">The sequence shown here is derived from an EMBL/GenBank/DDBJ whole genome shotgun (WGS) entry which is preliminary data.</text>
</comment>
<evidence type="ECO:0000313" key="1">
    <source>
        <dbReference type="EMBL" id="KAI9508685.1"/>
    </source>
</evidence>
<gene>
    <name evidence="1" type="ORF">F5148DRAFT_1148831</name>
</gene>
<dbReference type="Proteomes" id="UP001207468">
    <property type="component" value="Unassembled WGS sequence"/>
</dbReference>
<name>A0ACC0UAE5_9AGAM</name>
<reference evidence="1" key="1">
    <citation type="submission" date="2021-03" db="EMBL/GenBank/DDBJ databases">
        <title>Evolutionary priming and transition to the ectomycorrhizal habit in an iconic lineage of mushroom-forming fungi: is preadaptation a requirement?</title>
        <authorList>
            <consortium name="DOE Joint Genome Institute"/>
            <person name="Looney B.P."/>
            <person name="Miyauchi S."/>
            <person name="Morin E."/>
            <person name="Drula E."/>
            <person name="Courty P.E."/>
            <person name="Chicoki N."/>
            <person name="Fauchery L."/>
            <person name="Kohler A."/>
            <person name="Kuo A."/>
            <person name="LaButti K."/>
            <person name="Pangilinan J."/>
            <person name="Lipzen A."/>
            <person name="Riley R."/>
            <person name="Andreopoulos W."/>
            <person name="He G."/>
            <person name="Johnson J."/>
            <person name="Barry K.W."/>
            <person name="Grigoriev I.V."/>
            <person name="Nagy L."/>
            <person name="Hibbett D."/>
            <person name="Henrissat B."/>
            <person name="Matheny P.B."/>
            <person name="Labbe J."/>
            <person name="Martin A.F."/>
        </authorList>
    </citation>
    <scope>NUCLEOTIDE SEQUENCE</scope>
    <source>
        <strain evidence="1">BPL698</strain>
    </source>
</reference>